<dbReference type="InterPro" id="IPR027417">
    <property type="entry name" value="P-loop_NTPase"/>
</dbReference>
<accession>A0A6C0CNJ2</accession>
<dbReference type="Gene3D" id="1.10.300.10">
    <property type="entry name" value="Adenylosuccinate Synthetase, subunit A, domain 2"/>
    <property type="match status" value="2"/>
</dbReference>
<dbReference type="GO" id="GO:0005737">
    <property type="term" value="C:cytoplasm"/>
    <property type="evidence" value="ECO:0007669"/>
    <property type="project" value="TreeGrafter"/>
</dbReference>
<dbReference type="PROSITE" id="PS00513">
    <property type="entry name" value="ADENYLOSUCCIN_SYN_2"/>
    <property type="match status" value="1"/>
</dbReference>
<protein>
    <recommendedName>
        <fullName evidence="8">Adenylosuccinate synthase</fullName>
    </recommendedName>
</protein>
<evidence type="ECO:0000256" key="3">
    <source>
        <dbReference type="ARBA" id="ARBA00022741"/>
    </source>
</evidence>
<keyword evidence="2" id="KW-0479">Metal-binding</keyword>
<dbReference type="SUPFAM" id="SSF52540">
    <property type="entry name" value="P-loop containing nucleoside triphosphate hydrolases"/>
    <property type="match status" value="1"/>
</dbReference>
<keyword evidence="1" id="KW-0436">Ligase</keyword>
<evidence type="ECO:0000256" key="4">
    <source>
        <dbReference type="ARBA" id="ARBA00022755"/>
    </source>
</evidence>
<dbReference type="GO" id="GO:0005525">
    <property type="term" value="F:GTP binding"/>
    <property type="evidence" value="ECO:0007669"/>
    <property type="project" value="UniProtKB-KW"/>
</dbReference>
<dbReference type="GO" id="GO:0046872">
    <property type="term" value="F:metal ion binding"/>
    <property type="evidence" value="ECO:0007669"/>
    <property type="project" value="UniProtKB-KW"/>
</dbReference>
<evidence type="ECO:0008006" key="8">
    <source>
        <dbReference type="Google" id="ProtNLM"/>
    </source>
</evidence>
<evidence type="ECO:0000256" key="5">
    <source>
        <dbReference type="ARBA" id="ARBA00022842"/>
    </source>
</evidence>
<evidence type="ECO:0000256" key="2">
    <source>
        <dbReference type="ARBA" id="ARBA00022723"/>
    </source>
</evidence>
<keyword evidence="5" id="KW-0460">Magnesium</keyword>
<dbReference type="InterPro" id="IPR042110">
    <property type="entry name" value="Adenylosuccinate_synth_dom2"/>
</dbReference>
<name>A0A6C0CNJ2_9ZZZZ</name>
<dbReference type="HAMAP" id="MF_00011">
    <property type="entry name" value="Adenylosucc_synth"/>
    <property type="match status" value="1"/>
</dbReference>
<dbReference type="GO" id="GO:0044208">
    <property type="term" value="P:'de novo' AMP biosynthetic process"/>
    <property type="evidence" value="ECO:0007669"/>
    <property type="project" value="TreeGrafter"/>
</dbReference>
<dbReference type="InterPro" id="IPR001114">
    <property type="entry name" value="Adenylosuccinate_synthetase"/>
</dbReference>
<organism evidence="7">
    <name type="scientific">viral metagenome</name>
    <dbReference type="NCBI Taxonomy" id="1070528"/>
    <lineage>
        <taxon>unclassified sequences</taxon>
        <taxon>metagenomes</taxon>
        <taxon>organismal metagenomes</taxon>
    </lineage>
</organism>
<dbReference type="Pfam" id="PF00709">
    <property type="entry name" value="Adenylsucc_synt"/>
    <property type="match status" value="1"/>
</dbReference>
<evidence type="ECO:0000313" key="7">
    <source>
        <dbReference type="EMBL" id="QHT05244.1"/>
    </source>
</evidence>
<reference evidence="7" key="1">
    <citation type="journal article" date="2020" name="Nature">
        <title>Giant virus diversity and host interactions through global metagenomics.</title>
        <authorList>
            <person name="Schulz F."/>
            <person name="Roux S."/>
            <person name="Paez-Espino D."/>
            <person name="Jungbluth S."/>
            <person name="Walsh D.A."/>
            <person name="Denef V.J."/>
            <person name="McMahon K.D."/>
            <person name="Konstantinidis K.T."/>
            <person name="Eloe-Fadrosh E.A."/>
            <person name="Kyrpides N.C."/>
            <person name="Woyke T."/>
        </authorList>
    </citation>
    <scope>NUCLEOTIDE SEQUENCE</scope>
    <source>
        <strain evidence="7">GVMAG-M-3300021375-17</strain>
    </source>
</reference>
<keyword evidence="4" id="KW-0658">Purine biosynthesis</keyword>
<keyword evidence="3" id="KW-0547">Nucleotide-binding</keyword>
<dbReference type="InterPro" id="IPR042109">
    <property type="entry name" value="Adenylosuccinate_synth_dom1"/>
</dbReference>
<dbReference type="SMART" id="SM00788">
    <property type="entry name" value="Adenylsucc_synt"/>
    <property type="match status" value="1"/>
</dbReference>
<keyword evidence="6" id="KW-0342">GTP-binding</keyword>
<dbReference type="PANTHER" id="PTHR11846">
    <property type="entry name" value="ADENYLOSUCCINATE SYNTHETASE"/>
    <property type="match status" value="1"/>
</dbReference>
<dbReference type="EMBL" id="MN739451">
    <property type="protein sequence ID" value="QHT05244.1"/>
    <property type="molecule type" value="Genomic_DNA"/>
</dbReference>
<evidence type="ECO:0000256" key="1">
    <source>
        <dbReference type="ARBA" id="ARBA00022598"/>
    </source>
</evidence>
<sequence>MIIADVVVGLQHGDEGKGKVVYNLLKTGEYDICLRYNGGPNAGHTIKDVNMEVVIHQVPCGVLFNKTSIIGSNCVVDLDKLEYELNYLEENGFPDVRTCLHISSNAHVIQNSHIQTDKTTNTIGTTQSGIGPCYADKAWRKGKRIRNYQEVLDAMKVQIIDPILFFYNISQEKDQYILCEGAQGYMLDIDHGDYPYCTSSSCVSGSICNSGLPSNTIRHVYGCCKIYDTYIGNKPFQPENCEELETIGKIGKEFGSTTGRKRQCNWMNMEEMKKAIFINGCTHIIVNKCDIFEIAHCYRIGEKEFSNLEELKVYFESQLETIKKGLMIQYSFSPVFI</sequence>
<dbReference type="Gene3D" id="3.40.440.10">
    <property type="entry name" value="Adenylosuccinate Synthetase, subunit A, domain 1"/>
    <property type="match status" value="2"/>
</dbReference>
<dbReference type="GO" id="GO:0046040">
    <property type="term" value="P:IMP metabolic process"/>
    <property type="evidence" value="ECO:0007669"/>
    <property type="project" value="TreeGrafter"/>
</dbReference>
<dbReference type="GO" id="GO:0004019">
    <property type="term" value="F:adenylosuccinate synthase activity"/>
    <property type="evidence" value="ECO:0007669"/>
    <property type="project" value="InterPro"/>
</dbReference>
<dbReference type="AlphaFoldDB" id="A0A6C0CNJ2"/>
<proteinExistence type="inferred from homology"/>
<dbReference type="Gene3D" id="3.90.170.10">
    <property type="entry name" value="Adenylosuccinate Synthetase, subunit A, domain 3"/>
    <property type="match status" value="1"/>
</dbReference>
<dbReference type="InterPro" id="IPR042111">
    <property type="entry name" value="Adenylosuccinate_synth_dom3"/>
</dbReference>
<evidence type="ECO:0000256" key="6">
    <source>
        <dbReference type="ARBA" id="ARBA00023134"/>
    </source>
</evidence>
<dbReference type="InterPro" id="IPR033128">
    <property type="entry name" value="Adenylosuccin_syn_Lys_AS"/>
</dbReference>
<dbReference type="PANTHER" id="PTHR11846:SF0">
    <property type="entry name" value="ADENYLOSUCCINATE SYNTHETASE"/>
    <property type="match status" value="1"/>
</dbReference>